<sequence>MNELKRLISSVTYQLYANALLRCVLVAASLYLLTATFTGPSIWPIVAGLLGFGLVAFLNRLYQDKKPQAIQLIHKTVGDVEYSLPLLTKPQLNLAEQLQLDRLNDQISHVSIPLVFLSKVGLYSLVLLAALGIHYGYPLLQNDTLESPKKKGFLAAFIPEAKPQAPVFQSAELKVQPPAYTRLPVINSANLNASTIVGSDLSWNVRFNTNQQVLVRLVNSKGQELAFRSTGDGFTYQDKLINSGLYAIKAYWHRKNEKDSVVYQSDFYRLEAKPDLAPKIEPESKELYRYHYLKDPKTLNIAAKMSDDFSVSQCFIVATVARGSGENVKFREIKMPLSQANFKESRVTKTLDLKELKFAPGDELYYYWAAFDNRQPEPNFTKSDTYFVVYKDTTQVEESELATMAVNIMPEYFRSQRQIIIDTEKLIAGRKKMTEKGGNTTHAFKSQSNEIGFDQKALRLRYGQFLGEEFEKSIGGGDALPTDRDGDPVVGFAAMQQYMHKHDEGEGDPSTRAAATTGGHDHAGHSHGSGGGSNDGKDPVAALMEQYIHSHDDAETNTFHEQSTRSLLKMALENMWQSELNLRMYEPEKALPFEQKALEYLKLSQQKARSYVKKTGFDPPPIKELETRLTGELTNVSPTFSQERTFSQHQIELLAAESLGYVDLPTLNNRQRLTLQQLGNALANNVVNSGLQNWAVLASLQKLAGGKSLSVTEKTQLKTKLYALAGAAERTGPAYVSDRTLQQTFWRKLK</sequence>
<dbReference type="EMBL" id="FOLQ01000026">
    <property type="protein sequence ID" value="SFF05429.1"/>
    <property type="molecule type" value="Genomic_DNA"/>
</dbReference>
<evidence type="ECO:0008006" key="5">
    <source>
        <dbReference type="Google" id="ProtNLM"/>
    </source>
</evidence>
<feature type="transmembrane region" description="Helical" evidence="2">
    <location>
        <begin position="15"/>
        <end position="35"/>
    </location>
</feature>
<dbReference type="Proteomes" id="UP000198598">
    <property type="component" value="Unassembled WGS sequence"/>
</dbReference>
<accession>A0A1I2FKQ6</accession>
<evidence type="ECO:0000313" key="4">
    <source>
        <dbReference type="Proteomes" id="UP000198598"/>
    </source>
</evidence>
<gene>
    <name evidence="3" type="ORF">SAMN05216167_12637</name>
</gene>
<evidence type="ECO:0000313" key="3">
    <source>
        <dbReference type="EMBL" id="SFF05429.1"/>
    </source>
</evidence>
<name>A0A1I2FKQ6_9BACT</name>
<evidence type="ECO:0000256" key="1">
    <source>
        <dbReference type="SAM" id="MobiDB-lite"/>
    </source>
</evidence>
<dbReference type="AlphaFoldDB" id="A0A1I2FKQ6"/>
<keyword evidence="2" id="KW-0472">Membrane</keyword>
<feature type="transmembrane region" description="Helical" evidence="2">
    <location>
        <begin position="41"/>
        <end position="62"/>
    </location>
</feature>
<feature type="region of interest" description="Disordered" evidence="1">
    <location>
        <begin position="502"/>
        <end position="539"/>
    </location>
</feature>
<proteinExistence type="predicted"/>
<feature type="transmembrane region" description="Helical" evidence="2">
    <location>
        <begin position="120"/>
        <end position="140"/>
    </location>
</feature>
<dbReference type="RefSeq" id="WP_093833834.1">
    <property type="nucleotide sequence ID" value="NZ_FOLQ01000026.1"/>
</dbReference>
<protein>
    <recommendedName>
        <fullName evidence="5">DUF4175 domain-containing protein</fullName>
    </recommendedName>
</protein>
<reference evidence="3 4" key="1">
    <citation type="submission" date="2016-10" db="EMBL/GenBank/DDBJ databases">
        <authorList>
            <person name="de Groot N.N."/>
        </authorList>
    </citation>
    <scope>NUCLEOTIDE SEQUENCE [LARGE SCALE GENOMIC DNA]</scope>
    <source>
        <strain evidence="3 4">DSM 26130</strain>
    </source>
</reference>
<dbReference type="OrthoDB" id="780137at2"/>
<keyword evidence="2" id="KW-0812">Transmembrane</keyword>
<organism evidence="3 4">
    <name type="scientific">Spirosoma endophyticum</name>
    <dbReference type="NCBI Taxonomy" id="662367"/>
    <lineage>
        <taxon>Bacteria</taxon>
        <taxon>Pseudomonadati</taxon>
        <taxon>Bacteroidota</taxon>
        <taxon>Cytophagia</taxon>
        <taxon>Cytophagales</taxon>
        <taxon>Cytophagaceae</taxon>
        <taxon>Spirosoma</taxon>
    </lineage>
</organism>
<evidence type="ECO:0000256" key="2">
    <source>
        <dbReference type="SAM" id="Phobius"/>
    </source>
</evidence>
<dbReference type="STRING" id="662367.SAMN05216167_12637"/>
<keyword evidence="4" id="KW-1185">Reference proteome</keyword>
<keyword evidence="2" id="KW-1133">Transmembrane helix</keyword>